<dbReference type="SMART" id="SM00028">
    <property type="entry name" value="TPR"/>
    <property type="match status" value="5"/>
</dbReference>
<evidence type="ECO:0000256" key="2">
    <source>
        <dbReference type="SAM" id="MobiDB-lite"/>
    </source>
</evidence>
<dbReference type="OrthoDB" id="270653at2"/>
<keyword evidence="1" id="KW-0802">TPR repeat</keyword>
<keyword evidence="3" id="KW-0645">Protease</keyword>
<dbReference type="KEGG" id="uam:UABAM_02178"/>
<dbReference type="AlphaFoldDB" id="A0A5S9F364"/>
<keyword evidence="3" id="KW-0378">Hydrolase</keyword>
<name>A0A5S9F364_UABAM</name>
<accession>A0A5S9F364</accession>
<dbReference type="InterPro" id="IPR011990">
    <property type="entry name" value="TPR-like_helical_dom_sf"/>
</dbReference>
<evidence type="ECO:0000256" key="1">
    <source>
        <dbReference type="PROSITE-ProRule" id="PRU00339"/>
    </source>
</evidence>
<dbReference type="RefSeq" id="WP_151968006.1">
    <property type="nucleotide sequence ID" value="NZ_AP019860.1"/>
</dbReference>
<dbReference type="GO" id="GO:0006508">
    <property type="term" value="P:proteolysis"/>
    <property type="evidence" value="ECO:0007669"/>
    <property type="project" value="UniProtKB-KW"/>
</dbReference>
<dbReference type="InterPro" id="IPR019734">
    <property type="entry name" value="TPR_rpt"/>
</dbReference>
<dbReference type="PANTHER" id="PTHR12558">
    <property type="entry name" value="CELL DIVISION CYCLE 16,23,27"/>
    <property type="match status" value="1"/>
</dbReference>
<dbReference type="Proteomes" id="UP000326354">
    <property type="component" value="Chromosome"/>
</dbReference>
<feature type="region of interest" description="Disordered" evidence="2">
    <location>
        <begin position="345"/>
        <end position="375"/>
    </location>
</feature>
<dbReference type="PANTHER" id="PTHR12558:SF13">
    <property type="entry name" value="CELL DIVISION CYCLE PROTEIN 27 HOMOLOG"/>
    <property type="match status" value="1"/>
</dbReference>
<dbReference type="Pfam" id="PF13432">
    <property type="entry name" value="TPR_16"/>
    <property type="match status" value="1"/>
</dbReference>
<dbReference type="PROSITE" id="PS50005">
    <property type="entry name" value="TPR"/>
    <property type="match status" value="3"/>
</dbReference>
<proteinExistence type="predicted"/>
<sequence length="523" mass="61146">MLRYITFSFIILVATLQAQNIDDLHRYAKKQNITDVQQQIVAGERLFRSGDYSEASFEFASAALKSPNHPVPLFYLSLCSFANKEYVLGGDILRRTIGLYPHWQKTRFNLLAIFPDNFEFLRKRDDFERWLLQTNRDENAYLLFGFLCQFSENRKKAQTAYQLVLAKNHSHMEAQKLYEIVSGEKANSFYLSYEQIEQVGYSYLRQGKFVEAVEQWATAFALYPENPQSLYNLTHSFAATGKFAHASKSLLKAFQLAPKNFSKQFSINKQFGQRSHLEDTVAKLEEKIQQNPEDLNLLFLWSYLSFLRGDTQRVQIAIEHLRQQQYHPAQVEFLWEQFLEGPQTSKREVDDEITPPIRREQPRRQRQPKSQRVKKDFSQYNPVLREGIELFHQGEYQQAAKFFTRQITSSQGKEALWLLCMTSFAMKKYEGTYGLLKKTVVEKELSLLDWPQYYAKNTTFKNHLKALAETVRQQPTNTKALSILGYILATTGNQDQAKVIFERLIQRIPNDEFASFILQLLQK</sequence>
<dbReference type="Pfam" id="PF13181">
    <property type="entry name" value="TPR_8"/>
    <property type="match status" value="1"/>
</dbReference>
<keyword evidence="4" id="KW-1185">Reference proteome</keyword>
<evidence type="ECO:0000313" key="4">
    <source>
        <dbReference type="Proteomes" id="UP000326354"/>
    </source>
</evidence>
<protein>
    <submittedName>
        <fullName evidence="3">Beta-barrel assembly-enhancing protease</fullName>
    </submittedName>
</protein>
<dbReference type="SUPFAM" id="SSF48452">
    <property type="entry name" value="TPR-like"/>
    <property type="match status" value="2"/>
</dbReference>
<dbReference type="GO" id="GO:0008233">
    <property type="term" value="F:peptidase activity"/>
    <property type="evidence" value="ECO:0007669"/>
    <property type="project" value="UniProtKB-KW"/>
</dbReference>
<reference evidence="3 4" key="1">
    <citation type="submission" date="2019-08" db="EMBL/GenBank/DDBJ databases">
        <title>Complete genome sequence of Candidatus Uab amorphum.</title>
        <authorList>
            <person name="Shiratori T."/>
            <person name="Suzuki S."/>
            <person name="Kakizawa Y."/>
            <person name="Ishida K."/>
        </authorList>
    </citation>
    <scope>NUCLEOTIDE SEQUENCE [LARGE SCALE GENOMIC DNA]</scope>
    <source>
        <strain evidence="3 4">SRT547</strain>
    </source>
</reference>
<feature type="repeat" description="TPR" evidence="1">
    <location>
        <begin position="227"/>
        <end position="260"/>
    </location>
</feature>
<feature type="repeat" description="TPR" evidence="1">
    <location>
        <begin position="478"/>
        <end position="511"/>
    </location>
</feature>
<evidence type="ECO:0000313" key="3">
    <source>
        <dbReference type="EMBL" id="BBM83823.1"/>
    </source>
</evidence>
<feature type="repeat" description="TPR" evidence="1">
    <location>
        <begin position="193"/>
        <end position="226"/>
    </location>
</feature>
<dbReference type="Gene3D" id="1.25.40.10">
    <property type="entry name" value="Tetratricopeptide repeat domain"/>
    <property type="match status" value="3"/>
</dbReference>
<dbReference type="EMBL" id="AP019860">
    <property type="protein sequence ID" value="BBM83823.1"/>
    <property type="molecule type" value="Genomic_DNA"/>
</dbReference>
<organism evidence="3 4">
    <name type="scientific">Uabimicrobium amorphum</name>
    <dbReference type="NCBI Taxonomy" id="2596890"/>
    <lineage>
        <taxon>Bacteria</taxon>
        <taxon>Pseudomonadati</taxon>
        <taxon>Planctomycetota</taxon>
        <taxon>Candidatus Uabimicrobiia</taxon>
        <taxon>Candidatus Uabimicrobiales</taxon>
        <taxon>Candidatus Uabimicrobiaceae</taxon>
        <taxon>Candidatus Uabimicrobium</taxon>
    </lineage>
</organism>
<gene>
    <name evidence="3" type="ORF">UABAM_02178</name>
</gene>